<protein>
    <submittedName>
        <fullName evidence="2">Uncharacterized protein</fullName>
    </submittedName>
</protein>
<keyword evidence="3" id="KW-1185">Reference proteome</keyword>
<dbReference type="EMBL" id="KV423916">
    <property type="protein sequence ID" value="KZT62413.1"/>
    <property type="molecule type" value="Genomic_DNA"/>
</dbReference>
<reference evidence="2 3" key="1">
    <citation type="journal article" date="2016" name="Mol. Biol. Evol.">
        <title>Comparative Genomics of Early-Diverging Mushroom-Forming Fungi Provides Insights into the Origins of Lignocellulose Decay Capabilities.</title>
        <authorList>
            <person name="Nagy L.G."/>
            <person name="Riley R."/>
            <person name="Tritt A."/>
            <person name="Adam C."/>
            <person name="Daum C."/>
            <person name="Floudas D."/>
            <person name="Sun H."/>
            <person name="Yadav J.S."/>
            <person name="Pangilinan J."/>
            <person name="Larsson K.H."/>
            <person name="Matsuura K."/>
            <person name="Barry K."/>
            <person name="Labutti K."/>
            <person name="Kuo R."/>
            <person name="Ohm R.A."/>
            <person name="Bhattacharya S.S."/>
            <person name="Shirouzu T."/>
            <person name="Yoshinaga Y."/>
            <person name="Martin F.M."/>
            <person name="Grigoriev I.V."/>
            <person name="Hibbett D.S."/>
        </authorList>
    </citation>
    <scope>NUCLEOTIDE SEQUENCE [LARGE SCALE GENOMIC DNA]</scope>
    <source>
        <strain evidence="2 3">HHB12733</strain>
    </source>
</reference>
<evidence type="ECO:0000313" key="2">
    <source>
        <dbReference type="EMBL" id="KZT62413.1"/>
    </source>
</evidence>
<feature type="compositionally biased region" description="Gly residues" evidence="1">
    <location>
        <begin position="223"/>
        <end position="232"/>
    </location>
</feature>
<feature type="region of interest" description="Disordered" evidence="1">
    <location>
        <begin position="91"/>
        <end position="142"/>
    </location>
</feature>
<dbReference type="Proteomes" id="UP000076842">
    <property type="component" value="Unassembled WGS sequence"/>
</dbReference>
<dbReference type="AlphaFoldDB" id="A0A165JXZ0"/>
<feature type="compositionally biased region" description="Low complexity" evidence="1">
    <location>
        <begin position="91"/>
        <end position="112"/>
    </location>
</feature>
<dbReference type="InParanoid" id="A0A165JXZ0"/>
<accession>A0A165JXZ0</accession>
<name>A0A165JXZ0_9BASI</name>
<sequence length="828" mass="87802">MDVPAWSGQRPGVVLVGWVRLVIGRCSTDTFVRSGARGGHERQSSSVLSRGCWVFSSCVRILSGAGGSGAQGARRLASSLVVAALASSRAHSPPARGRFSTGSRSRSNMSSSCPNPALLPPLGPGPPADEAHAEPARDRVREGELAHPCVSAAHARVPPAPRAGRVRLAVAARGRVHPAAQAALAPAGRELARAQPGQRAVLPGHAHACVVRAARGGPHVQPGGEGRPGGGARRGDRGLLRWLEVQPAEPRRQALRERLARHVLRRHRVPGERHKPLRRIEGRPAPPAPVAHHALARLPAERGAVDQHVRVERAQALHGRAGERVVEEGRALVGRREERGRVVLLHHLAQARAGRRRGRRERGAVAPDPAQPVQVARGREAGGEPLERRARARPALPALPLLGREQVCQRARQEVLQVVVVHRGLVGALRPARADRAPFLYGDEAFSLAAAEAEAGPGERLAVERVAHEQPLVPVERRGAHRAQVARAVAVDRRSAGRELAADAGARRAGHGRGGALLHKVGAGGRADRAEAKVGPAHGHALARRGDDRCVLRDARAHGGDGEGARAGRAHALEPGWRAGERVACSATRGAPLCLHARREDALVRAWDGHGDARRAHRVAGDGAAARARAGGDAARLGVREVEVVRYAERKIRRAHGRGRDRRGDLHGGGLVRRCAGRLADPDRRPRGRHAGHGWIKVHCAVLIWLAGRRHRLVSHTVLRGGLTQRISTGRPAPITPPARPVPLAILIPLACTGRIPAAAGHRGAGAAPAAVAVRVCALGSLLRLLLVPAVHAHRLPGQDVGERALVPELALPFYEPARTHTPSSARV</sequence>
<feature type="compositionally biased region" description="Pro residues" evidence="1">
    <location>
        <begin position="117"/>
        <end position="127"/>
    </location>
</feature>
<organism evidence="2 3">
    <name type="scientific">Calocera cornea HHB12733</name>
    <dbReference type="NCBI Taxonomy" id="1353952"/>
    <lineage>
        <taxon>Eukaryota</taxon>
        <taxon>Fungi</taxon>
        <taxon>Dikarya</taxon>
        <taxon>Basidiomycota</taxon>
        <taxon>Agaricomycotina</taxon>
        <taxon>Dacrymycetes</taxon>
        <taxon>Dacrymycetales</taxon>
        <taxon>Dacrymycetaceae</taxon>
        <taxon>Calocera</taxon>
    </lineage>
</organism>
<feature type="region of interest" description="Disordered" evidence="1">
    <location>
        <begin position="216"/>
        <end position="235"/>
    </location>
</feature>
<proteinExistence type="predicted"/>
<gene>
    <name evidence="2" type="ORF">CALCODRAFT_202282</name>
</gene>
<evidence type="ECO:0000256" key="1">
    <source>
        <dbReference type="SAM" id="MobiDB-lite"/>
    </source>
</evidence>
<evidence type="ECO:0000313" key="3">
    <source>
        <dbReference type="Proteomes" id="UP000076842"/>
    </source>
</evidence>
<feature type="compositionally biased region" description="Basic and acidic residues" evidence="1">
    <location>
        <begin position="129"/>
        <end position="142"/>
    </location>
</feature>